<evidence type="ECO:0000256" key="1">
    <source>
        <dbReference type="SAM" id="MobiDB-lite"/>
    </source>
</evidence>
<keyword evidence="3" id="KW-1185">Reference proteome</keyword>
<evidence type="ECO:0000313" key="2">
    <source>
        <dbReference type="EMBL" id="KAJ1198564.1"/>
    </source>
</evidence>
<feature type="region of interest" description="Disordered" evidence="1">
    <location>
        <begin position="104"/>
        <end position="150"/>
    </location>
</feature>
<dbReference type="AlphaFoldDB" id="A0AAV7VET1"/>
<organism evidence="2 3">
    <name type="scientific">Pleurodeles waltl</name>
    <name type="common">Iberian ribbed newt</name>
    <dbReference type="NCBI Taxonomy" id="8319"/>
    <lineage>
        <taxon>Eukaryota</taxon>
        <taxon>Metazoa</taxon>
        <taxon>Chordata</taxon>
        <taxon>Craniata</taxon>
        <taxon>Vertebrata</taxon>
        <taxon>Euteleostomi</taxon>
        <taxon>Amphibia</taxon>
        <taxon>Batrachia</taxon>
        <taxon>Caudata</taxon>
        <taxon>Salamandroidea</taxon>
        <taxon>Salamandridae</taxon>
        <taxon>Pleurodelinae</taxon>
        <taxon>Pleurodeles</taxon>
    </lineage>
</organism>
<dbReference type="EMBL" id="JANPWB010000003">
    <property type="protein sequence ID" value="KAJ1198564.1"/>
    <property type="molecule type" value="Genomic_DNA"/>
</dbReference>
<evidence type="ECO:0000313" key="3">
    <source>
        <dbReference type="Proteomes" id="UP001066276"/>
    </source>
</evidence>
<sequence>MKKKECRSARAHSARNRNRNRAVRQGCAVPLPNTGSHSTETADGKPPVGNMLRAKSEALGTGADVSWSAGLHSGVCAAASRVSSGGAFPLYMCARPGRVRLRRASGARPSADRPCAAGAAMSDGADADDQHGCVATRTAPPDEAAVWSSL</sequence>
<dbReference type="Proteomes" id="UP001066276">
    <property type="component" value="Chromosome 2_1"/>
</dbReference>
<name>A0AAV7VET1_PLEWA</name>
<reference evidence="2" key="1">
    <citation type="journal article" date="2022" name="bioRxiv">
        <title>Sequencing and chromosome-scale assembly of the giantPleurodeles waltlgenome.</title>
        <authorList>
            <person name="Brown T."/>
            <person name="Elewa A."/>
            <person name="Iarovenko S."/>
            <person name="Subramanian E."/>
            <person name="Araus A.J."/>
            <person name="Petzold A."/>
            <person name="Susuki M."/>
            <person name="Suzuki K.-i.T."/>
            <person name="Hayashi T."/>
            <person name="Toyoda A."/>
            <person name="Oliveira C."/>
            <person name="Osipova E."/>
            <person name="Leigh N.D."/>
            <person name="Simon A."/>
            <person name="Yun M.H."/>
        </authorList>
    </citation>
    <scope>NUCLEOTIDE SEQUENCE</scope>
    <source>
        <strain evidence="2">20211129_DDA</strain>
        <tissue evidence="2">Liver</tissue>
    </source>
</reference>
<feature type="compositionally biased region" description="Basic residues" evidence="1">
    <location>
        <begin position="1"/>
        <end position="22"/>
    </location>
</feature>
<accession>A0AAV7VET1</accession>
<protein>
    <submittedName>
        <fullName evidence="2">Uncharacterized protein</fullName>
    </submittedName>
</protein>
<feature type="region of interest" description="Disordered" evidence="1">
    <location>
        <begin position="1"/>
        <end position="51"/>
    </location>
</feature>
<comment type="caution">
    <text evidence="2">The sequence shown here is derived from an EMBL/GenBank/DDBJ whole genome shotgun (WGS) entry which is preliminary data.</text>
</comment>
<gene>
    <name evidence="2" type="ORF">NDU88_002403</name>
</gene>
<proteinExistence type="predicted"/>